<evidence type="ECO:0000256" key="5">
    <source>
        <dbReference type="SAM" id="Phobius"/>
    </source>
</evidence>
<dbReference type="Proteomes" id="UP000276603">
    <property type="component" value="Unassembled WGS sequence"/>
</dbReference>
<evidence type="ECO:0000256" key="3">
    <source>
        <dbReference type="ARBA" id="ARBA00023004"/>
    </source>
</evidence>
<dbReference type="GO" id="GO:0020037">
    <property type="term" value="F:heme binding"/>
    <property type="evidence" value="ECO:0007669"/>
    <property type="project" value="InterPro"/>
</dbReference>
<keyword evidence="5" id="KW-0812">Transmembrane</keyword>
<keyword evidence="8" id="KW-1185">Reference proteome</keyword>
<dbReference type="InterPro" id="IPR022655">
    <property type="entry name" value="DUF1553"/>
</dbReference>
<evidence type="ECO:0000256" key="2">
    <source>
        <dbReference type="ARBA" id="ARBA00022723"/>
    </source>
</evidence>
<dbReference type="InterPro" id="IPR011444">
    <property type="entry name" value="DUF1549"/>
</dbReference>
<dbReference type="Pfam" id="PF07583">
    <property type="entry name" value="PSCyt2"/>
    <property type="match status" value="1"/>
</dbReference>
<dbReference type="InterPro" id="IPR036909">
    <property type="entry name" value="Cyt_c-like_dom_sf"/>
</dbReference>
<dbReference type="OrthoDB" id="1099022at2"/>
<dbReference type="RefSeq" id="WP_120713413.1">
    <property type="nucleotide sequence ID" value="NZ_RBCJ01000004.1"/>
</dbReference>
<name>A0A3B0C3V8_9FLAO</name>
<evidence type="ECO:0000256" key="1">
    <source>
        <dbReference type="ARBA" id="ARBA00022617"/>
    </source>
</evidence>
<sequence>MEENAWTWLFQLLGRLHPLIVHFPIGLLVVALFLEVLTIKGKRPGLREGINWMVYLGALFAILATLLGWLLRTFDDYSGELVQIHQNLGILTAVLSLIAAFLLRQTLAGKLNSLVAYRSVLLLSVIALSITGHLGASLTHGEDFLTSALPGNRNSYDDSKAEALLAQLNQQDSLSETQLDDLNLEVRAIFAHNCYQCHSENKQKGELVLENKRGVFKGGESGAVIIAGKPKESEIYRRITLPPNADGVMPKKGKVLKGNEIALIRLWIEKGAHWSDRALKVFPEAPLALTKPDLPKSTGEEHPIDKWVDAYFEKNAVDWPQVVDDKTFIRRSYLDIIGLLPQPESIDRFVTNLDPNKRSNLIDSLLNDTHNYTQHWLSFWNDLLRNDYSGTGFITGGRKQITDWLYKSLLENKPYDTMIKELVNPTPESEGFIKGIQWRGVVNASQRTEMQAAQNIGQSLMGVNVKCASCHNSFVSNLTLDQAYGFASIFADSVLELNRCDKPIGKMAKVNFLYPELGSVEADSLEGRLSKLSELMVKPENGRLYRTITNRIWERLMGRGIIEPLDEMDNTPWDGALLDWLAANFIDSGYDLEQLIRTIMTSKTYQLPGVNYKKLEQIKSPEYVFNGPVIRRMSAEQFTDAVSQIIAPVYYAAAYDPVEEEVSSNRIWHRERKSERDVLPDPGKRYFRHTFTLADNEIIKAKTLISVDHSYTFYLNGQKVSSGTDWRKVDKLEVTRFLNPGKNVIAIEGSNEGNIANPAGILFQMRIHQKDSLETMVESGNGQNWKSTDTAPHGDWRDKTFDDEHWEEVRNYGSKHWDMLLSFKFGDSIPSFARASLVRQHPFMKALGRPSRENVATSRDNQATLLQALELTNGAYFNKVLEEGAGTWLAEYDTNTENMVTSLYLKSLGRKPTKEEKDIMVAALGNSPDKEAVQDLFWATLLLPEFQFIY</sequence>
<dbReference type="InterPro" id="IPR011429">
    <property type="entry name" value="Cyt_c_Planctomycete-type"/>
</dbReference>
<dbReference type="PANTHER" id="PTHR35889:SF3">
    <property type="entry name" value="F-BOX DOMAIN-CONTAINING PROTEIN"/>
    <property type="match status" value="1"/>
</dbReference>
<gene>
    <name evidence="7" type="ORF">D7Z94_20040</name>
</gene>
<dbReference type="SUPFAM" id="SSF46626">
    <property type="entry name" value="Cytochrome c"/>
    <property type="match status" value="1"/>
</dbReference>
<evidence type="ECO:0000259" key="6">
    <source>
        <dbReference type="PROSITE" id="PS51007"/>
    </source>
</evidence>
<evidence type="ECO:0000313" key="8">
    <source>
        <dbReference type="Proteomes" id="UP000276603"/>
    </source>
</evidence>
<evidence type="ECO:0000256" key="4">
    <source>
        <dbReference type="PROSITE-ProRule" id="PRU00433"/>
    </source>
</evidence>
<dbReference type="PROSITE" id="PS51007">
    <property type="entry name" value="CYTC"/>
    <property type="match status" value="1"/>
</dbReference>
<dbReference type="SUPFAM" id="SSF49785">
    <property type="entry name" value="Galactose-binding domain-like"/>
    <property type="match status" value="1"/>
</dbReference>
<reference evidence="7 8" key="1">
    <citation type="submission" date="2018-10" db="EMBL/GenBank/DDBJ databases">
        <title>Ulvibacterium marinum gen. nov., sp. nov., a novel marine bacterium of the family Flavobacteriaceae, isolated from a culture of the green alga Ulva prolifera.</title>
        <authorList>
            <person name="Zhang Z."/>
        </authorList>
    </citation>
    <scope>NUCLEOTIDE SEQUENCE [LARGE SCALE GENOMIC DNA]</scope>
    <source>
        <strain evidence="7 8">CCMM003</strain>
    </source>
</reference>
<dbReference type="AlphaFoldDB" id="A0A3B0C3V8"/>
<proteinExistence type="predicted"/>
<feature type="transmembrane region" description="Helical" evidence="5">
    <location>
        <begin position="84"/>
        <end position="103"/>
    </location>
</feature>
<evidence type="ECO:0000313" key="7">
    <source>
        <dbReference type="EMBL" id="RKN78507.1"/>
    </source>
</evidence>
<comment type="caution">
    <text evidence="7">The sequence shown here is derived from an EMBL/GenBank/DDBJ whole genome shotgun (WGS) entry which is preliminary data.</text>
</comment>
<feature type="transmembrane region" description="Helical" evidence="5">
    <location>
        <begin position="50"/>
        <end position="72"/>
    </location>
</feature>
<dbReference type="EMBL" id="RBCJ01000004">
    <property type="protein sequence ID" value="RKN78507.1"/>
    <property type="molecule type" value="Genomic_DNA"/>
</dbReference>
<dbReference type="GO" id="GO:0009055">
    <property type="term" value="F:electron transfer activity"/>
    <property type="evidence" value="ECO:0007669"/>
    <property type="project" value="InterPro"/>
</dbReference>
<dbReference type="GO" id="GO:0046872">
    <property type="term" value="F:metal ion binding"/>
    <property type="evidence" value="ECO:0007669"/>
    <property type="project" value="UniProtKB-KW"/>
</dbReference>
<keyword evidence="3 4" id="KW-0408">Iron</keyword>
<keyword evidence="5" id="KW-0472">Membrane</keyword>
<dbReference type="PANTHER" id="PTHR35889">
    <property type="entry name" value="CYCLOINULO-OLIGOSACCHARIDE FRUCTANOTRANSFERASE-RELATED"/>
    <property type="match status" value="1"/>
</dbReference>
<feature type="transmembrane region" description="Helical" evidence="5">
    <location>
        <begin position="115"/>
        <end position="136"/>
    </location>
</feature>
<protein>
    <submittedName>
        <fullName evidence="7">DUF1549 domain-containing protein</fullName>
    </submittedName>
</protein>
<dbReference type="Pfam" id="PF07635">
    <property type="entry name" value="PSCyt1"/>
    <property type="match status" value="1"/>
</dbReference>
<accession>A0A3B0C3V8</accession>
<dbReference type="Pfam" id="PF07587">
    <property type="entry name" value="PSD1"/>
    <property type="match status" value="2"/>
</dbReference>
<feature type="domain" description="Cytochrome c" evidence="6">
    <location>
        <begin position="181"/>
        <end position="272"/>
    </location>
</feature>
<dbReference type="InterPro" id="IPR009056">
    <property type="entry name" value="Cyt_c-like_dom"/>
</dbReference>
<dbReference type="Gene3D" id="2.60.120.260">
    <property type="entry name" value="Galactose-binding domain-like"/>
    <property type="match status" value="1"/>
</dbReference>
<dbReference type="InterPro" id="IPR019251">
    <property type="entry name" value="DUF2231_TM"/>
</dbReference>
<dbReference type="Pfam" id="PF09990">
    <property type="entry name" value="DUF2231"/>
    <property type="match status" value="1"/>
</dbReference>
<keyword evidence="1 4" id="KW-0349">Heme</keyword>
<keyword evidence="5" id="KW-1133">Transmembrane helix</keyword>
<keyword evidence="2 4" id="KW-0479">Metal-binding</keyword>
<organism evidence="7 8">
    <name type="scientific">Ulvibacterium marinum</name>
    <dbReference type="NCBI Taxonomy" id="2419782"/>
    <lineage>
        <taxon>Bacteria</taxon>
        <taxon>Pseudomonadati</taxon>
        <taxon>Bacteroidota</taxon>
        <taxon>Flavobacteriia</taxon>
        <taxon>Flavobacteriales</taxon>
        <taxon>Flavobacteriaceae</taxon>
        <taxon>Ulvibacterium</taxon>
    </lineage>
</organism>
<dbReference type="InterPro" id="IPR008979">
    <property type="entry name" value="Galactose-bd-like_sf"/>
</dbReference>
<feature type="transmembrane region" description="Helical" evidence="5">
    <location>
        <begin position="20"/>
        <end position="38"/>
    </location>
</feature>